<evidence type="ECO:0000313" key="3">
    <source>
        <dbReference type="Proteomes" id="UP000831947"/>
    </source>
</evidence>
<evidence type="ECO:0000256" key="1">
    <source>
        <dbReference type="ARBA" id="ARBA00005721"/>
    </source>
</evidence>
<organism evidence="2 3">
    <name type="scientific">Bombilactobacillus thymidiniphilus</name>
    <dbReference type="NCBI Taxonomy" id="2923363"/>
    <lineage>
        <taxon>Bacteria</taxon>
        <taxon>Bacillati</taxon>
        <taxon>Bacillota</taxon>
        <taxon>Bacilli</taxon>
        <taxon>Lactobacillales</taxon>
        <taxon>Lactobacillaceae</taxon>
        <taxon>Bombilactobacillus</taxon>
    </lineage>
</organism>
<dbReference type="PANTHER" id="PTHR34297:SF1">
    <property type="entry name" value="ASP23_GLS24 FAMILY ENVELOPE STRESS RESPONSE PROTEIN"/>
    <property type="match status" value="1"/>
</dbReference>
<dbReference type="EMBL" id="CP093365">
    <property type="protein sequence ID" value="UQS83447.1"/>
    <property type="molecule type" value="Genomic_DNA"/>
</dbReference>
<proteinExistence type="inferred from homology"/>
<gene>
    <name evidence="2" type="ORF">MOO47_06650</name>
</gene>
<dbReference type="Proteomes" id="UP000831947">
    <property type="component" value="Chromosome"/>
</dbReference>
<reference evidence="2 3" key="1">
    <citation type="journal article" date="2022" name="Int. J. Syst. Evol. Microbiol.">
        <title>Apilactobacillus apisilvae sp. nov., Nicolia spurrieriana gen. nov. sp. nov., Bombilactobacillus folatiphilus sp. nov. and Bombilactobacillus thymidiniphilus sp. nov., four new lactic acid bacterial isolates from stingless bees Tetragonula carbonaria and Austroplebeia australis.</title>
        <authorList>
            <person name="Oliphant S.A."/>
            <person name="Watson-Haigh N.S."/>
            <person name="Sumby K.M."/>
            <person name="Gardner J."/>
            <person name="Groom S."/>
            <person name="Jiranek V."/>
        </authorList>
    </citation>
    <scope>NUCLEOTIDE SEQUENCE [LARGE SCALE GENOMIC DNA]</scope>
    <source>
        <strain evidence="2 3">SG4_A1</strain>
    </source>
</reference>
<protein>
    <submittedName>
        <fullName evidence="2">Asp23/Gls24 family envelope stress response protein</fullName>
    </submittedName>
</protein>
<keyword evidence="3" id="KW-1185">Reference proteome</keyword>
<name>A0ABY4PCM9_9LACO</name>
<sequence>MTTNNKYVAIDANQDNGALGEISVSTNVLEVLLGTAASKVAGVYGMRGTLANNINSLLGRQNRGKGVVVSYGEDRISADVYVYLEYGVSVPKVALALQKELNQQLEYMTDMKLADVNIHVVGLVAQKISSQQMSTKIN</sequence>
<evidence type="ECO:0000313" key="2">
    <source>
        <dbReference type="EMBL" id="UQS83447.1"/>
    </source>
</evidence>
<dbReference type="InterPro" id="IPR005531">
    <property type="entry name" value="Asp23"/>
</dbReference>
<dbReference type="Pfam" id="PF03780">
    <property type="entry name" value="Asp23"/>
    <property type="match status" value="1"/>
</dbReference>
<comment type="similarity">
    <text evidence="1">Belongs to the asp23 family.</text>
</comment>
<dbReference type="RefSeq" id="WP_249512673.1">
    <property type="nucleotide sequence ID" value="NZ_CP093365.1"/>
</dbReference>
<dbReference type="PANTHER" id="PTHR34297">
    <property type="entry name" value="HYPOTHETICAL CYTOSOLIC PROTEIN-RELATED"/>
    <property type="match status" value="1"/>
</dbReference>
<accession>A0ABY4PCM9</accession>